<evidence type="ECO:0000313" key="2">
    <source>
        <dbReference type="Proteomes" id="UP000248897"/>
    </source>
</evidence>
<dbReference type="EMBL" id="LS483469">
    <property type="protein sequence ID" value="SQI37887.1"/>
    <property type="molecule type" value="Genomic_DNA"/>
</dbReference>
<dbReference type="SUPFAM" id="SSF143081">
    <property type="entry name" value="BB1717-like"/>
    <property type="match status" value="1"/>
</dbReference>
<name>A0A2X4UDE1_SERPL</name>
<reference evidence="1 2" key="1">
    <citation type="submission" date="2018-06" db="EMBL/GenBank/DDBJ databases">
        <authorList>
            <consortium name="Pathogen Informatics"/>
            <person name="Doyle S."/>
        </authorList>
    </citation>
    <scope>NUCLEOTIDE SEQUENCE [LARGE SCALE GENOMIC DNA]</scope>
    <source>
        <strain evidence="1 2">NCTC12961</strain>
    </source>
</reference>
<dbReference type="InterPro" id="IPR036590">
    <property type="entry name" value="SRAP-like"/>
</dbReference>
<dbReference type="AlphaFoldDB" id="A0A2X4UDE1"/>
<dbReference type="Gene3D" id="3.90.1680.10">
    <property type="entry name" value="SOS response associated peptidase-like"/>
    <property type="match status" value="1"/>
</dbReference>
<gene>
    <name evidence="1" type="primary">yedK</name>
    <name evidence="1" type="ORF">NCTC12961_02494</name>
</gene>
<accession>A0A2X4UDE1</accession>
<sequence>MCGRFAQVQTRADYLDVFASDLEFSSALDNVPIGRYNVAPGTRVLMLNERDDKFLLSGVTTLNGGKK</sequence>
<protein>
    <recommendedName>
        <fullName evidence="3">Abasic site processing protein</fullName>
    </recommendedName>
</protein>
<evidence type="ECO:0000313" key="1">
    <source>
        <dbReference type="EMBL" id="SQI37887.1"/>
    </source>
</evidence>
<dbReference type="Proteomes" id="UP000248897">
    <property type="component" value="Chromosome 1"/>
</dbReference>
<evidence type="ECO:0008006" key="3">
    <source>
        <dbReference type="Google" id="ProtNLM"/>
    </source>
</evidence>
<proteinExistence type="predicted"/>
<organism evidence="1 2">
    <name type="scientific">Serratia plymuthica</name>
    <dbReference type="NCBI Taxonomy" id="82996"/>
    <lineage>
        <taxon>Bacteria</taxon>
        <taxon>Pseudomonadati</taxon>
        <taxon>Pseudomonadota</taxon>
        <taxon>Gammaproteobacteria</taxon>
        <taxon>Enterobacterales</taxon>
        <taxon>Yersiniaceae</taxon>
        <taxon>Serratia</taxon>
    </lineage>
</organism>